<reference evidence="2" key="1">
    <citation type="submission" date="2021-01" db="EMBL/GenBank/DDBJ databases">
        <title>Whole genome shotgun sequence of Sphaerimonospora thailandensis NBRC 107569.</title>
        <authorList>
            <person name="Komaki H."/>
            <person name="Tamura T."/>
        </authorList>
    </citation>
    <scope>NUCLEOTIDE SEQUENCE</scope>
    <source>
        <strain evidence="2">NBRC 107569</strain>
    </source>
</reference>
<evidence type="ECO:0000313" key="2">
    <source>
        <dbReference type="EMBL" id="GIH68385.1"/>
    </source>
</evidence>
<sequence>MTPRKPHPSSFDLTNVEWTISRHSGGGGNCVRVAVVDGYVLLGDSQNPDREPQVFTPAEAKAWLLGAKDGDFDFLLKL</sequence>
<accession>A0A8J3R5X8</accession>
<gene>
    <name evidence="2" type="ORF">Mth01_06380</name>
</gene>
<dbReference type="Proteomes" id="UP000610966">
    <property type="component" value="Unassembled WGS sequence"/>
</dbReference>
<dbReference type="AlphaFoldDB" id="A0A8J3R5X8"/>
<organism evidence="2 3">
    <name type="scientific">Sphaerimonospora thailandensis</name>
    <dbReference type="NCBI Taxonomy" id="795644"/>
    <lineage>
        <taxon>Bacteria</taxon>
        <taxon>Bacillati</taxon>
        <taxon>Actinomycetota</taxon>
        <taxon>Actinomycetes</taxon>
        <taxon>Streptosporangiales</taxon>
        <taxon>Streptosporangiaceae</taxon>
        <taxon>Sphaerimonospora</taxon>
    </lineage>
</organism>
<name>A0A8J3R5X8_9ACTN</name>
<evidence type="ECO:0000313" key="3">
    <source>
        <dbReference type="Proteomes" id="UP000610966"/>
    </source>
</evidence>
<dbReference type="Pfam" id="PF04149">
    <property type="entry name" value="DUF397"/>
    <property type="match status" value="1"/>
</dbReference>
<protein>
    <recommendedName>
        <fullName evidence="1">DUF397 domain-containing protein</fullName>
    </recommendedName>
</protein>
<dbReference type="RefSeq" id="WP_055483442.1">
    <property type="nucleotide sequence ID" value="NZ_BOOG01000007.1"/>
</dbReference>
<dbReference type="EMBL" id="BOOG01000007">
    <property type="protein sequence ID" value="GIH68385.1"/>
    <property type="molecule type" value="Genomic_DNA"/>
</dbReference>
<comment type="caution">
    <text evidence="2">The sequence shown here is derived from an EMBL/GenBank/DDBJ whole genome shotgun (WGS) entry which is preliminary data.</text>
</comment>
<keyword evidence="3" id="KW-1185">Reference proteome</keyword>
<dbReference type="InterPro" id="IPR007278">
    <property type="entry name" value="DUF397"/>
</dbReference>
<feature type="domain" description="DUF397" evidence="1">
    <location>
        <begin position="17"/>
        <end position="68"/>
    </location>
</feature>
<proteinExistence type="predicted"/>
<evidence type="ECO:0000259" key="1">
    <source>
        <dbReference type="Pfam" id="PF04149"/>
    </source>
</evidence>